<feature type="compositionally biased region" description="Polar residues" evidence="1">
    <location>
        <begin position="34"/>
        <end position="43"/>
    </location>
</feature>
<sequence>MSSSFKKLKKKRMIADKRNSHFCSTPVEGARRPSSISVSAVDTNSSSMFKSPERVREAPRFIDDHLESSPFPFRRQEVESPKRISFTEEEGTLPLKELPFCSNIYYFDTDEEEDSLKLRRERTIKTYLGLRPTKPRGNDLRIEKCKEWLVDVPIPTASSNLLWDDFVKNNHKTISKYLASPNNDRKKSLLTRRHRQRNNETDDEDDEKEWYNVNSVVTESGKKMAVACGHCDKYSRKWVRYNDVYNFPERDDDDRDVKDETRERITLNQFLEKCRAKKTKGELGSSSSSPIYQQSTENNLKDFRKNLVKKKKRKKRFRENSESDTKMSKREMANVTESELQRIREVRKFASRLNAKEKTINYNEISLATTSKNNTSDLRVSSLKRVNTRGTDDRKDNCKRRKQIDTKSKPKIKAVTSLISVRFVKGKQQWRITNAI</sequence>
<reference evidence="2 3" key="1">
    <citation type="submission" date="2015-07" db="EMBL/GenBank/DDBJ databases">
        <title>The genome of Habropoda laboriosa.</title>
        <authorList>
            <person name="Pan H."/>
            <person name="Kapheim K."/>
        </authorList>
    </citation>
    <scope>NUCLEOTIDE SEQUENCE [LARGE SCALE GENOMIC DNA]</scope>
    <source>
        <strain evidence="2">0110345459</strain>
    </source>
</reference>
<protein>
    <submittedName>
        <fullName evidence="2">Uncharacterized protein</fullName>
    </submittedName>
</protein>
<organism evidence="2 3">
    <name type="scientific">Habropoda laboriosa</name>
    <dbReference type="NCBI Taxonomy" id="597456"/>
    <lineage>
        <taxon>Eukaryota</taxon>
        <taxon>Metazoa</taxon>
        <taxon>Ecdysozoa</taxon>
        <taxon>Arthropoda</taxon>
        <taxon>Hexapoda</taxon>
        <taxon>Insecta</taxon>
        <taxon>Pterygota</taxon>
        <taxon>Neoptera</taxon>
        <taxon>Endopterygota</taxon>
        <taxon>Hymenoptera</taxon>
        <taxon>Apocrita</taxon>
        <taxon>Aculeata</taxon>
        <taxon>Apoidea</taxon>
        <taxon>Anthophila</taxon>
        <taxon>Apidae</taxon>
        <taxon>Habropoda</taxon>
    </lineage>
</organism>
<feature type="region of interest" description="Disordered" evidence="1">
    <location>
        <begin position="388"/>
        <end position="407"/>
    </location>
</feature>
<feature type="compositionally biased region" description="Basic residues" evidence="1">
    <location>
        <begin position="306"/>
        <end position="317"/>
    </location>
</feature>
<evidence type="ECO:0000313" key="2">
    <source>
        <dbReference type="EMBL" id="KOC69450.1"/>
    </source>
</evidence>
<dbReference type="EMBL" id="KQ414608">
    <property type="protein sequence ID" value="KOC69450.1"/>
    <property type="molecule type" value="Genomic_DNA"/>
</dbReference>
<feature type="region of interest" description="Disordered" evidence="1">
    <location>
        <begin position="278"/>
        <end position="336"/>
    </location>
</feature>
<name>A0A0L7RF35_9HYME</name>
<dbReference type="AlphaFoldDB" id="A0A0L7RF35"/>
<evidence type="ECO:0000256" key="1">
    <source>
        <dbReference type="SAM" id="MobiDB-lite"/>
    </source>
</evidence>
<gene>
    <name evidence="2" type="ORF">WH47_09408</name>
</gene>
<proteinExistence type="predicted"/>
<evidence type="ECO:0000313" key="3">
    <source>
        <dbReference type="Proteomes" id="UP000053825"/>
    </source>
</evidence>
<dbReference type="OrthoDB" id="7609169at2759"/>
<keyword evidence="3" id="KW-1185">Reference proteome</keyword>
<feature type="compositionally biased region" description="Basic and acidic residues" evidence="1">
    <location>
        <begin position="318"/>
        <end position="332"/>
    </location>
</feature>
<feature type="region of interest" description="Disordered" evidence="1">
    <location>
        <begin position="24"/>
        <end position="43"/>
    </location>
</feature>
<feature type="region of interest" description="Disordered" evidence="1">
    <location>
        <begin position="185"/>
        <end position="207"/>
    </location>
</feature>
<accession>A0A0L7RF35</accession>
<dbReference type="Proteomes" id="UP000053825">
    <property type="component" value="Unassembled WGS sequence"/>
</dbReference>